<evidence type="ECO:0000256" key="1">
    <source>
        <dbReference type="SAM" id="SignalP"/>
    </source>
</evidence>
<dbReference type="EMBL" id="BPLR01008745">
    <property type="protein sequence ID" value="GIY26903.1"/>
    <property type="molecule type" value="Genomic_DNA"/>
</dbReference>
<keyword evidence="1" id="KW-0732">Signal</keyword>
<reference evidence="2 3" key="1">
    <citation type="submission" date="2021-06" db="EMBL/GenBank/DDBJ databases">
        <title>Caerostris extrusa draft genome.</title>
        <authorList>
            <person name="Kono N."/>
            <person name="Arakawa K."/>
        </authorList>
    </citation>
    <scope>NUCLEOTIDE SEQUENCE [LARGE SCALE GENOMIC DNA]</scope>
</reference>
<feature type="signal peptide" evidence="1">
    <location>
        <begin position="1"/>
        <end position="16"/>
    </location>
</feature>
<name>A0AAV4RX45_CAEEX</name>
<organism evidence="2 3">
    <name type="scientific">Caerostris extrusa</name>
    <name type="common">Bark spider</name>
    <name type="synonym">Caerostris bankana</name>
    <dbReference type="NCBI Taxonomy" id="172846"/>
    <lineage>
        <taxon>Eukaryota</taxon>
        <taxon>Metazoa</taxon>
        <taxon>Ecdysozoa</taxon>
        <taxon>Arthropoda</taxon>
        <taxon>Chelicerata</taxon>
        <taxon>Arachnida</taxon>
        <taxon>Araneae</taxon>
        <taxon>Araneomorphae</taxon>
        <taxon>Entelegynae</taxon>
        <taxon>Araneoidea</taxon>
        <taxon>Araneidae</taxon>
        <taxon>Caerostris</taxon>
    </lineage>
</organism>
<gene>
    <name evidence="2" type="ORF">CEXT_766571</name>
</gene>
<comment type="caution">
    <text evidence="2">The sequence shown here is derived from an EMBL/GenBank/DDBJ whole genome shotgun (WGS) entry which is preliminary data.</text>
</comment>
<feature type="chain" id="PRO_5043887370" evidence="1">
    <location>
        <begin position="17"/>
        <end position="154"/>
    </location>
</feature>
<proteinExistence type="predicted"/>
<evidence type="ECO:0000313" key="2">
    <source>
        <dbReference type="EMBL" id="GIY26903.1"/>
    </source>
</evidence>
<keyword evidence="3" id="KW-1185">Reference proteome</keyword>
<dbReference type="Proteomes" id="UP001054945">
    <property type="component" value="Unassembled WGS sequence"/>
</dbReference>
<sequence length="154" mass="17961">MTGYLILFTLFDSVRLDCDVHVLSRCYVVLQLFTTILNELFLEDSFEEVLVLLLSIRQQHGIRVASCSTRVLQCGKPSVLTTKPFESRMKFINSYDNCSTQNLYQFLEKVIESESLISEHMANKGMLRHDSRQRKKRKIVFSSKRKKRIPPARI</sequence>
<protein>
    <submittedName>
        <fullName evidence="2">Uncharacterized protein</fullName>
    </submittedName>
</protein>
<evidence type="ECO:0000313" key="3">
    <source>
        <dbReference type="Proteomes" id="UP001054945"/>
    </source>
</evidence>
<accession>A0AAV4RX45</accession>
<dbReference type="AlphaFoldDB" id="A0AAV4RX45"/>